<keyword evidence="5" id="KW-0031">Aminopeptidase</keyword>
<dbReference type="EMBL" id="CP002360">
    <property type="protein sequence ID" value="AEE97402.1"/>
    <property type="molecule type" value="Genomic_DNA"/>
</dbReference>
<evidence type="ECO:0000313" key="5">
    <source>
        <dbReference type="EMBL" id="AEE97402.1"/>
    </source>
</evidence>
<dbReference type="PANTHER" id="PTHR45726:SF3">
    <property type="entry name" value="LEUKOTRIENE A-4 HYDROLASE"/>
    <property type="match status" value="1"/>
</dbReference>
<dbReference type="SUPFAM" id="SSF55486">
    <property type="entry name" value="Metalloproteases ('zincins'), catalytic domain"/>
    <property type="match status" value="1"/>
</dbReference>
<dbReference type="Gene3D" id="2.60.40.1730">
    <property type="entry name" value="tricorn interacting facor f3 domain"/>
    <property type="match status" value="1"/>
</dbReference>
<feature type="binding site" evidence="2">
    <location>
        <position position="335"/>
    </location>
    <ligand>
        <name>Zn(2+)</name>
        <dbReference type="ChEBI" id="CHEBI:29105"/>
        <note>catalytic</note>
    </ligand>
</feature>
<feature type="active site" description="Proton acceptor" evidence="1">
    <location>
        <position position="336"/>
    </location>
</feature>
<dbReference type="eggNOG" id="COG0308">
    <property type="taxonomic scope" value="Bacteria"/>
</dbReference>
<protein>
    <submittedName>
        <fullName evidence="5">Peptidase M1 membrane alanine aminopeptidase</fullName>
    </submittedName>
</protein>
<feature type="domain" description="Peptidase M1 membrane alanine aminopeptidase" evidence="4">
    <location>
        <begin position="277"/>
        <end position="475"/>
    </location>
</feature>
<sequence>MKHRFIWLIIILSVTVSGCAMLSPARPSPTPPASQISDAVQQQEPADDTKLELNRPRYEMSLVLDTEKNTISGQETIFFKNTGDEPLNDIYLQLYQNTDERLTEIQKIMLDEAEVKFEYSANTVVIQPPKPIYPWKKVKLDIFFTSNIPIVTDKLGDYGYKNGVYALSRFYPSLAARSDSGWIISPYYYNGDPYISDAADYDVKLSMPAKQKAVFGGHVEYDTVEGDRRLVHVTASPARTFCFAASANYKTVSKKVGGITVTAAYANGSPDVARSMLDYAEHALSIFQQRFGTYPYDYMVLAEAPLRSGGMEYSGIALYAPAVFRGRDVEREVVHEIAHQWWFNMVGNDEFREPWLDEGLTRYSEVIYYESRYGTQRKQQALNKISQRLKTTSDGVLYSPISGFSKSQYYIVVYDKGALFHDALRQQMGDDSYFKLLQEYLRRYKWKIATTQDFQKLAAEICGDADAIDKLFEQWIYE</sequence>
<dbReference type="AlphaFoldDB" id="F4A3E7"/>
<evidence type="ECO:0000313" key="6">
    <source>
        <dbReference type="Proteomes" id="UP000008457"/>
    </source>
</evidence>
<name>F4A3E7_MAHA5</name>
<dbReference type="InterPro" id="IPR042097">
    <property type="entry name" value="Aminopeptidase_N-like_N_sf"/>
</dbReference>
<dbReference type="Gene3D" id="1.10.390.10">
    <property type="entry name" value="Neutral Protease Domain 2"/>
    <property type="match status" value="1"/>
</dbReference>
<dbReference type="InterPro" id="IPR027268">
    <property type="entry name" value="Peptidase_M4/M1_CTD_sf"/>
</dbReference>
<evidence type="ECO:0000259" key="4">
    <source>
        <dbReference type="Pfam" id="PF01433"/>
    </source>
</evidence>
<dbReference type="InterPro" id="IPR034015">
    <property type="entry name" value="M1_LTA4H"/>
</dbReference>
<dbReference type="GO" id="GO:0008270">
    <property type="term" value="F:zinc ion binding"/>
    <property type="evidence" value="ECO:0007669"/>
    <property type="project" value="InterPro"/>
</dbReference>
<evidence type="ECO:0000256" key="1">
    <source>
        <dbReference type="PIRSR" id="PIRSR634015-1"/>
    </source>
</evidence>
<dbReference type="CDD" id="cd09604">
    <property type="entry name" value="M1_APN_like"/>
    <property type="match status" value="1"/>
</dbReference>
<gene>
    <name evidence="5" type="ordered locus">Mahau_2231</name>
</gene>
<organism evidence="5 6">
    <name type="scientific">Mahella australiensis (strain DSM 15567 / CIP 107919 / 50-1 BON)</name>
    <dbReference type="NCBI Taxonomy" id="697281"/>
    <lineage>
        <taxon>Bacteria</taxon>
        <taxon>Bacillati</taxon>
        <taxon>Bacillota</taxon>
        <taxon>Clostridia</taxon>
        <taxon>Thermoanaerobacterales</taxon>
        <taxon>Thermoanaerobacterales Family IV. Incertae Sedis</taxon>
        <taxon>Mahella</taxon>
    </lineage>
</organism>
<proteinExistence type="predicted"/>
<dbReference type="RefSeq" id="WP_013781829.1">
    <property type="nucleotide sequence ID" value="NC_015520.1"/>
</dbReference>
<dbReference type="HOGENOM" id="CLU_015077_1_0_9"/>
<keyword evidence="5" id="KW-0645">Protease</keyword>
<dbReference type="PANTHER" id="PTHR45726">
    <property type="entry name" value="LEUKOTRIENE A-4 HYDROLASE"/>
    <property type="match status" value="1"/>
</dbReference>
<keyword evidence="2" id="KW-0862">Zinc</keyword>
<evidence type="ECO:0000256" key="3">
    <source>
        <dbReference type="SAM" id="MobiDB-lite"/>
    </source>
</evidence>
<feature type="compositionally biased region" description="Polar residues" evidence="3">
    <location>
        <begin position="35"/>
        <end position="44"/>
    </location>
</feature>
<dbReference type="PROSITE" id="PS51257">
    <property type="entry name" value="PROKAR_LIPOPROTEIN"/>
    <property type="match status" value="1"/>
</dbReference>
<dbReference type="KEGG" id="mas:Mahau_2231"/>
<accession>F4A3E7</accession>
<dbReference type="InterPro" id="IPR014782">
    <property type="entry name" value="Peptidase_M1_dom"/>
</dbReference>
<dbReference type="SUPFAM" id="SSF63737">
    <property type="entry name" value="Leukotriene A4 hydrolase N-terminal domain"/>
    <property type="match status" value="1"/>
</dbReference>
<reference evidence="5 6" key="2">
    <citation type="journal article" date="2011" name="Stand. Genomic Sci.">
        <title>Complete genome sequence of Mahella australiensis type strain (50-1 BON).</title>
        <authorList>
            <person name="Sikorski J."/>
            <person name="Teshima H."/>
            <person name="Nolan M."/>
            <person name="Lucas S."/>
            <person name="Hammon N."/>
            <person name="Deshpande S."/>
            <person name="Cheng J.F."/>
            <person name="Pitluck S."/>
            <person name="Liolios K."/>
            <person name="Pagani I."/>
            <person name="Ivanova N."/>
            <person name="Huntemann M."/>
            <person name="Mavromatis K."/>
            <person name="Ovchinikova G."/>
            <person name="Pati A."/>
            <person name="Tapia R."/>
            <person name="Han C."/>
            <person name="Goodwin L."/>
            <person name="Chen A."/>
            <person name="Palaniappan K."/>
            <person name="Land M."/>
            <person name="Hauser L."/>
            <person name="Ngatchou-Djao O.D."/>
            <person name="Rohde M."/>
            <person name="Pukall R."/>
            <person name="Spring S."/>
            <person name="Abt B."/>
            <person name="Goker M."/>
            <person name="Detter J.C."/>
            <person name="Woyke T."/>
            <person name="Bristow J."/>
            <person name="Markowitz V."/>
            <person name="Hugenholtz P."/>
            <person name="Eisen J.A."/>
            <person name="Kyrpides N.C."/>
            <person name="Klenk H.P."/>
            <person name="Lapidus A."/>
        </authorList>
    </citation>
    <scope>NUCLEOTIDE SEQUENCE [LARGE SCALE GENOMIC DNA]</scope>
    <source>
        <strain evidence="6">DSM 15567 / CIP 107919 / 50-1 BON</strain>
    </source>
</reference>
<keyword evidence="6" id="KW-1185">Reference proteome</keyword>
<feature type="region of interest" description="Disordered" evidence="3">
    <location>
        <begin position="24"/>
        <end position="48"/>
    </location>
</feature>
<dbReference type="GO" id="GO:0004177">
    <property type="term" value="F:aminopeptidase activity"/>
    <property type="evidence" value="ECO:0007669"/>
    <property type="project" value="UniProtKB-KW"/>
</dbReference>
<dbReference type="GO" id="GO:0008237">
    <property type="term" value="F:metallopeptidase activity"/>
    <property type="evidence" value="ECO:0007669"/>
    <property type="project" value="InterPro"/>
</dbReference>
<keyword evidence="2" id="KW-0479">Metal-binding</keyword>
<evidence type="ECO:0000256" key="2">
    <source>
        <dbReference type="PIRSR" id="PIRSR634015-3"/>
    </source>
</evidence>
<keyword evidence="5" id="KW-0378">Hydrolase</keyword>
<dbReference type="OrthoDB" id="9814383at2"/>
<reference evidence="6" key="1">
    <citation type="submission" date="2010-11" db="EMBL/GenBank/DDBJ databases">
        <title>The complete genome of Mahella australiensis DSM 15567.</title>
        <authorList>
            <consortium name="US DOE Joint Genome Institute (JGI-PGF)"/>
            <person name="Lucas S."/>
            <person name="Copeland A."/>
            <person name="Lapidus A."/>
            <person name="Bruce D."/>
            <person name="Goodwin L."/>
            <person name="Pitluck S."/>
            <person name="Kyrpides N."/>
            <person name="Mavromatis K."/>
            <person name="Pagani I."/>
            <person name="Ivanova N."/>
            <person name="Teshima H."/>
            <person name="Brettin T."/>
            <person name="Detter J.C."/>
            <person name="Han C."/>
            <person name="Tapia R."/>
            <person name="Land M."/>
            <person name="Hauser L."/>
            <person name="Markowitz V."/>
            <person name="Cheng J.-F."/>
            <person name="Hugenholtz P."/>
            <person name="Woyke T."/>
            <person name="Wu D."/>
            <person name="Spring S."/>
            <person name="Pukall R."/>
            <person name="Steenblock K."/>
            <person name="Schneider S."/>
            <person name="Klenk H.-P."/>
            <person name="Eisen J.A."/>
        </authorList>
    </citation>
    <scope>NUCLEOTIDE SEQUENCE [LARGE SCALE GENOMIC DNA]</scope>
    <source>
        <strain evidence="6">DSM 15567 / CIP 107919 / 50-1 BON</strain>
    </source>
</reference>
<feature type="binding site" evidence="2">
    <location>
        <position position="358"/>
    </location>
    <ligand>
        <name>Zn(2+)</name>
        <dbReference type="ChEBI" id="CHEBI:29105"/>
        <note>catalytic</note>
    </ligand>
</feature>
<dbReference type="Proteomes" id="UP000008457">
    <property type="component" value="Chromosome"/>
</dbReference>
<comment type="cofactor">
    <cofactor evidence="2">
        <name>Zn(2+)</name>
        <dbReference type="ChEBI" id="CHEBI:29105"/>
    </cofactor>
    <text evidence="2">Binds 1 zinc ion per subunit.</text>
</comment>
<feature type="active site" description="Proton donor" evidence="1">
    <location>
        <position position="414"/>
    </location>
</feature>
<dbReference type="STRING" id="697281.Mahau_2231"/>
<feature type="binding site" evidence="2">
    <location>
        <position position="339"/>
    </location>
    <ligand>
        <name>Zn(2+)</name>
        <dbReference type="ChEBI" id="CHEBI:29105"/>
        <note>catalytic</note>
    </ligand>
</feature>
<dbReference type="Pfam" id="PF01433">
    <property type="entry name" value="Peptidase_M1"/>
    <property type="match status" value="1"/>
</dbReference>